<dbReference type="SUPFAM" id="SSF52025">
    <property type="entry name" value="PA domain"/>
    <property type="match status" value="1"/>
</dbReference>
<keyword evidence="10 14" id="KW-0378">Hydrolase</keyword>
<dbReference type="InterPro" id="IPR003137">
    <property type="entry name" value="PA_domain"/>
</dbReference>
<dbReference type="Proteomes" id="UP000663193">
    <property type="component" value="Chromosome 6"/>
</dbReference>
<dbReference type="Pfam" id="PF02225">
    <property type="entry name" value="PA"/>
    <property type="match status" value="1"/>
</dbReference>
<evidence type="ECO:0000256" key="15">
    <source>
        <dbReference type="SAM" id="MobiDB-lite"/>
    </source>
</evidence>
<comment type="cofactor">
    <cofactor evidence="1">
        <name>Zn(2+)</name>
        <dbReference type="ChEBI" id="CHEBI:29105"/>
    </cofactor>
</comment>
<dbReference type="InterPro" id="IPR007484">
    <property type="entry name" value="Peptidase_M28"/>
</dbReference>
<evidence type="ECO:0000256" key="11">
    <source>
        <dbReference type="ARBA" id="ARBA00022833"/>
    </source>
</evidence>
<comment type="subcellular location">
    <subcellularLocation>
        <location evidence="2">Secreted</location>
    </subcellularLocation>
</comment>
<evidence type="ECO:0000256" key="14">
    <source>
        <dbReference type="RuleBase" id="RU361240"/>
    </source>
</evidence>
<keyword evidence="9" id="KW-0732">Signal</keyword>
<dbReference type="FunFam" id="3.40.630.10:FF:000093">
    <property type="entry name" value="Peptide hydrolase"/>
    <property type="match status" value="1"/>
</dbReference>
<dbReference type="Gene3D" id="3.50.30.30">
    <property type="match status" value="1"/>
</dbReference>
<comment type="subunit">
    <text evidence="4">Monomer.</text>
</comment>
<evidence type="ECO:0000313" key="19">
    <source>
        <dbReference type="Proteomes" id="UP000663193"/>
    </source>
</evidence>
<evidence type="ECO:0000256" key="6">
    <source>
        <dbReference type="ARBA" id="ARBA00022525"/>
    </source>
</evidence>
<evidence type="ECO:0000256" key="3">
    <source>
        <dbReference type="ARBA" id="ARBA00005957"/>
    </source>
</evidence>
<dbReference type="Gene3D" id="3.40.630.10">
    <property type="entry name" value="Zn peptidases"/>
    <property type="match status" value="1"/>
</dbReference>
<keyword evidence="7 14" id="KW-0645">Protease</keyword>
<dbReference type="SUPFAM" id="SSF53187">
    <property type="entry name" value="Zn-dependent exopeptidases"/>
    <property type="match status" value="1"/>
</dbReference>
<evidence type="ECO:0000256" key="7">
    <source>
        <dbReference type="ARBA" id="ARBA00022670"/>
    </source>
</evidence>
<evidence type="ECO:0000256" key="10">
    <source>
        <dbReference type="ARBA" id="ARBA00022801"/>
    </source>
</evidence>
<accession>A0A7U2F058</accession>
<organism evidence="18 19">
    <name type="scientific">Phaeosphaeria nodorum (strain SN15 / ATCC MYA-4574 / FGSC 10173)</name>
    <name type="common">Glume blotch fungus</name>
    <name type="synonym">Parastagonospora nodorum</name>
    <dbReference type="NCBI Taxonomy" id="321614"/>
    <lineage>
        <taxon>Eukaryota</taxon>
        <taxon>Fungi</taxon>
        <taxon>Dikarya</taxon>
        <taxon>Ascomycota</taxon>
        <taxon>Pezizomycotina</taxon>
        <taxon>Dothideomycetes</taxon>
        <taxon>Pleosporomycetidae</taxon>
        <taxon>Pleosporales</taxon>
        <taxon>Pleosporineae</taxon>
        <taxon>Phaeosphaeriaceae</taxon>
        <taxon>Parastagonospora</taxon>
    </lineage>
</organism>
<keyword evidence="12" id="KW-0482">Metalloprotease</keyword>
<keyword evidence="13" id="KW-0325">Glycoprotein</keyword>
<dbReference type="KEGG" id="pno:SNOG_01220"/>
<dbReference type="AlphaFoldDB" id="A0A7U2F058"/>
<proteinExistence type="inferred from homology"/>
<dbReference type="InterPro" id="IPR041756">
    <property type="entry name" value="M28_SGAP-like"/>
</dbReference>
<feature type="domain" description="PA" evidence="16">
    <location>
        <begin position="132"/>
        <end position="223"/>
    </location>
</feature>
<dbReference type="VEuPathDB" id="FungiDB:JI435_012200"/>
<dbReference type="GO" id="GO:0005576">
    <property type="term" value="C:extracellular region"/>
    <property type="evidence" value="ECO:0007669"/>
    <property type="project" value="UniProtKB-SubCell"/>
</dbReference>
<keyword evidence="11 14" id="KW-0862">Zinc</keyword>
<evidence type="ECO:0000256" key="2">
    <source>
        <dbReference type="ARBA" id="ARBA00004613"/>
    </source>
</evidence>
<dbReference type="GO" id="GO:0004177">
    <property type="term" value="F:aminopeptidase activity"/>
    <property type="evidence" value="ECO:0007669"/>
    <property type="project" value="UniProtKB-KW"/>
</dbReference>
<dbReference type="GO" id="GO:0006508">
    <property type="term" value="P:proteolysis"/>
    <property type="evidence" value="ECO:0007669"/>
    <property type="project" value="UniProtKB-KW"/>
</dbReference>
<name>A0A7U2F058_PHANO</name>
<keyword evidence="19" id="KW-1185">Reference proteome</keyword>
<evidence type="ECO:0000256" key="12">
    <source>
        <dbReference type="ARBA" id="ARBA00023049"/>
    </source>
</evidence>
<dbReference type="InterPro" id="IPR045175">
    <property type="entry name" value="M28_fam"/>
</dbReference>
<feature type="domain" description="Peptidase M28" evidence="17">
    <location>
        <begin position="251"/>
        <end position="465"/>
    </location>
</feature>
<dbReference type="EC" id="3.4.-.-" evidence="14"/>
<evidence type="ECO:0000256" key="8">
    <source>
        <dbReference type="ARBA" id="ARBA00022723"/>
    </source>
</evidence>
<protein>
    <recommendedName>
        <fullName evidence="14">Peptide hydrolase</fullName>
        <ecNumber evidence="14">3.4.-.-</ecNumber>
    </recommendedName>
</protein>
<evidence type="ECO:0000256" key="4">
    <source>
        <dbReference type="ARBA" id="ARBA00011245"/>
    </source>
</evidence>
<evidence type="ECO:0000259" key="17">
    <source>
        <dbReference type="Pfam" id="PF04389"/>
    </source>
</evidence>
<gene>
    <name evidence="18" type="ORF">JI435_012200</name>
</gene>
<dbReference type="OrthoDB" id="10013407at2759"/>
<reference evidence="19" key="1">
    <citation type="journal article" date="2021" name="BMC Genomics">
        <title>Chromosome-level genome assembly and manually-curated proteome of model necrotroph Parastagonospora nodorum Sn15 reveals a genome-wide trove of candidate effector homologs, and redundancy of virulence-related functions within an accessory chromosome.</title>
        <authorList>
            <person name="Bertazzoni S."/>
            <person name="Jones D.A.B."/>
            <person name="Phan H.T."/>
            <person name="Tan K.-C."/>
            <person name="Hane J.K."/>
        </authorList>
    </citation>
    <scope>NUCLEOTIDE SEQUENCE [LARGE SCALE GENOMIC DNA]</scope>
    <source>
        <strain evidence="19">SN15 / ATCC MYA-4574 / FGSC 10173)</strain>
    </source>
</reference>
<evidence type="ECO:0000313" key="18">
    <source>
        <dbReference type="EMBL" id="QRC96280.1"/>
    </source>
</evidence>
<dbReference type="CDD" id="cd03876">
    <property type="entry name" value="M28_SGAP_like"/>
    <property type="match status" value="1"/>
</dbReference>
<feature type="region of interest" description="Disordered" evidence="15">
    <location>
        <begin position="492"/>
        <end position="516"/>
    </location>
</feature>
<dbReference type="CDD" id="cd02130">
    <property type="entry name" value="PA_ScAPY_like"/>
    <property type="match status" value="1"/>
</dbReference>
<evidence type="ECO:0000256" key="5">
    <source>
        <dbReference type="ARBA" id="ARBA00022438"/>
    </source>
</evidence>
<evidence type="ECO:0000259" key="16">
    <source>
        <dbReference type="Pfam" id="PF02225"/>
    </source>
</evidence>
<dbReference type="PANTHER" id="PTHR12147">
    <property type="entry name" value="METALLOPEPTIDASE M28 FAMILY MEMBER"/>
    <property type="match status" value="1"/>
</dbReference>
<dbReference type="GO" id="GO:0046872">
    <property type="term" value="F:metal ion binding"/>
    <property type="evidence" value="ECO:0007669"/>
    <property type="project" value="UniProtKB-KW"/>
</dbReference>
<evidence type="ECO:0000256" key="13">
    <source>
        <dbReference type="ARBA" id="ARBA00023180"/>
    </source>
</evidence>
<keyword evidence="5" id="KW-0031">Aminopeptidase</keyword>
<dbReference type="GO" id="GO:0008235">
    <property type="term" value="F:metalloexopeptidase activity"/>
    <property type="evidence" value="ECO:0007669"/>
    <property type="project" value="InterPro"/>
</dbReference>
<dbReference type="InterPro" id="IPR046450">
    <property type="entry name" value="PA_dom_sf"/>
</dbReference>
<keyword evidence="6" id="KW-0964">Secreted</keyword>
<evidence type="ECO:0000256" key="9">
    <source>
        <dbReference type="ARBA" id="ARBA00022729"/>
    </source>
</evidence>
<keyword evidence="8 14" id="KW-0479">Metal-binding</keyword>
<comment type="similarity">
    <text evidence="3">Belongs to the peptidase M28 family. M28A subfamily.</text>
</comment>
<evidence type="ECO:0000256" key="1">
    <source>
        <dbReference type="ARBA" id="ARBA00001947"/>
    </source>
</evidence>
<sequence>MKYSIAISALAAGAAAVGDKAIRQDGAKPAVDATLLKADITKANLLAGAQKVQDIAYATKDRNRFIGTAGHIATVEWLKQELEALDGYYNVTLQTYFEVVQLNGTINAFSINGTAAPAGSSSLFEHSPTGAVSGKLVLVSNAACNFTDYPDTLAGNIALIPRGVCEFGLKSAWAGSKGAIGAVMYGGDEENARCPTRPSLGNFVRPEGKLIPSVCINRAFGEQFVSAVANGANLSAVVDVTTDIRNISTTNVLATTVGGDHNNKLALGAHSDSTNDGPGINDNGSGVVGVLEVAKALTKYKVKNAVMFGFWTANMLGLLGSAHYVNNLSADEAAKIRAYVDVDVIASKNYINGILDGDGSRFNDTGPPGCAEIEAAFQKYFTSLGQNFTATEFDGRGDVGIFVGAGIPGGGLFTGASRNKTEEEARMFGGTAGTPLDPCSNDATCDTVTNLEVDAWERNVKGIATLVAQYASSWDGFPERIIAPTKRSVVKPREISHGPRRGPHYNPIKFDPPVEQ</sequence>
<dbReference type="EMBL" id="CP069028">
    <property type="protein sequence ID" value="QRC96280.1"/>
    <property type="molecule type" value="Genomic_DNA"/>
</dbReference>
<dbReference type="RefSeq" id="XP_001791874.1">
    <property type="nucleotide sequence ID" value="XM_001791822.1"/>
</dbReference>
<dbReference type="Pfam" id="PF04389">
    <property type="entry name" value="Peptidase_M28"/>
    <property type="match status" value="1"/>
</dbReference>
<dbReference type="PANTHER" id="PTHR12147:SF57">
    <property type="entry name" value="PEPTIDE HYDROLASE"/>
    <property type="match status" value="1"/>
</dbReference>